<name>A0A9P3PVR3_LYOSH</name>
<dbReference type="OrthoDB" id="2688393at2759"/>
<comment type="caution">
    <text evidence="1">The sequence shown here is derived from an EMBL/GenBank/DDBJ whole genome shotgun (WGS) entry which is preliminary data.</text>
</comment>
<evidence type="ECO:0000313" key="1">
    <source>
        <dbReference type="EMBL" id="GLB42454.1"/>
    </source>
</evidence>
<dbReference type="EMBL" id="BRPK01000011">
    <property type="protein sequence ID" value="GLB42454.1"/>
    <property type="molecule type" value="Genomic_DNA"/>
</dbReference>
<keyword evidence="2" id="KW-1185">Reference proteome</keyword>
<sequence>MGLGSLERRIDLVLHKSKATTVKFLREHLLAESAYTNQIVDDPRKASRFVEQHPRPVAEVLGEDMTKFEQWREAQAQDGHHETLSIDEYLKLPIIKKRNQLSFHNTYSFLKKVGQLSTGPDWICEIV</sequence>
<accession>A0A9P3PVR3</accession>
<reference evidence="1" key="1">
    <citation type="submission" date="2022-07" db="EMBL/GenBank/DDBJ databases">
        <title>The genome of Lyophyllum shimeji provides insight into the initial evolution of ectomycorrhizal fungal genome.</title>
        <authorList>
            <person name="Kobayashi Y."/>
            <person name="Shibata T."/>
            <person name="Hirakawa H."/>
            <person name="Shigenobu S."/>
            <person name="Nishiyama T."/>
            <person name="Yamada A."/>
            <person name="Hasebe M."/>
            <person name="Kawaguchi M."/>
        </authorList>
    </citation>
    <scope>NUCLEOTIDE SEQUENCE</scope>
    <source>
        <strain evidence="1">AT787</strain>
    </source>
</reference>
<proteinExistence type="predicted"/>
<evidence type="ECO:0000313" key="2">
    <source>
        <dbReference type="Proteomes" id="UP001063166"/>
    </source>
</evidence>
<organism evidence="1 2">
    <name type="scientific">Lyophyllum shimeji</name>
    <name type="common">Hon-shimeji</name>
    <name type="synonym">Tricholoma shimeji</name>
    <dbReference type="NCBI Taxonomy" id="47721"/>
    <lineage>
        <taxon>Eukaryota</taxon>
        <taxon>Fungi</taxon>
        <taxon>Dikarya</taxon>
        <taxon>Basidiomycota</taxon>
        <taxon>Agaricomycotina</taxon>
        <taxon>Agaricomycetes</taxon>
        <taxon>Agaricomycetidae</taxon>
        <taxon>Agaricales</taxon>
        <taxon>Tricholomatineae</taxon>
        <taxon>Lyophyllaceae</taxon>
        <taxon>Lyophyllum</taxon>
    </lineage>
</organism>
<dbReference type="Proteomes" id="UP001063166">
    <property type="component" value="Unassembled WGS sequence"/>
</dbReference>
<gene>
    <name evidence="1" type="ORF">LshimejAT787_1104690</name>
</gene>
<dbReference type="AlphaFoldDB" id="A0A9P3PVR3"/>
<protein>
    <submittedName>
        <fullName evidence="1">Uncharacterized protein</fullName>
    </submittedName>
</protein>